<feature type="transmembrane region" description="Helical" evidence="1">
    <location>
        <begin position="36"/>
        <end position="57"/>
    </location>
</feature>
<keyword evidence="1" id="KW-0472">Membrane</keyword>
<evidence type="ECO:0000313" key="3">
    <source>
        <dbReference type="Proteomes" id="UP001500567"/>
    </source>
</evidence>
<accession>A0ABP7SWH0</accession>
<reference evidence="3" key="1">
    <citation type="journal article" date="2019" name="Int. J. Syst. Evol. Microbiol.">
        <title>The Global Catalogue of Microorganisms (GCM) 10K type strain sequencing project: providing services to taxonomists for standard genome sequencing and annotation.</title>
        <authorList>
            <consortium name="The Broad Institute Genomics Platform"/>
            <consortium name="The Broad Institute Genome Sequencing Center for Infectious Disease"/>
            <person name="Wu L."/>
            <person name="Ma J."/>
        </authorList>
    </citation>
    <scope>NUCLEOTIDE SEQUENCE [LARGE SCALE GENOMIC DNA]</scope>
    <source>
        <strain evidence="3">JCM 17224</strain>
    </source>
</reference>
<dbReference type="Proteomes" id="UP001500567">
    <property type="component" value="Unassembled WGS sequence"/>
</dbReference>
<gene>
    <name evidence="2" type="ORF">GCM10022408_33600</name>
</gene>
<dbReference type="EMBL" id="BAABDJ010000038">
    <property type="protein sequence ID" value="GAA4017329.1"/>
    <property type="molecule type" value="Genomic_DNA"/>
</dbReference>
<keyword evidence="1" id="KW-1133">Transmembrane helix</keyword>
<proteinExistence type="predicted"/>
<sequence>MRIILLVYTICLLVGTYTHARGLVHKGFLAYPVPLAIGLYWDALTVLDPLAAVLLWWRPKAGLWLTLAIMVSDISVNTAVYLAGYFGPPVPHMVPLTLFDQALFGLFVLVTAPLVYKDLPLMNDQTA</sequence>
<evidence type="ECO:0000256" key="1">
    <source>
        <dbReference type="SAM" id="Phobius"/>
    </source>
</evidence>
<evidence type="ECO:0000313" key="2">
    <source>
        <dbReference type="EMBL" id="GAA4017329.1"/>
    </source>
</evidence>
<protein>
    <submittedName>
        <fullName evidence="2">Uncharacterized protein</fullName>
    </submittedName>
</protein>
<comment type="caution">
    <text evidence="2">The sequence shown here is derived from an EMBL/GenBank/DDBJ whole genome shotgun (WGS) entry which is preliminary data.</text>
</comment>
<keyword evidence="1" id="KW-0812">Transmembrane</keyword>
<organism evidence="2 3">
    <name type="scientific">Hymenobacter fastidiosus</name>
    <dbReference type="NCBI Taxonomy" id="486264"/>
    <lineage>
        <taxon>Bacteria</taxon>
        <taxon>Pseudomonadati</taxon>
        <taxon>Bacteroidota</taxon>
        <taxon>Cytophagia</taxon>
        <taxon>Cytophagales</taxon>
        <taxon>Hymenobacteraceae</taxon>
        <taxon>Hymenobacter</taxon>
    </lineage>
</organism>
<feature type="transmembrane region" description="Helical" evidence="1">
    <location>
        <begin position="98"/>
        <end position="116"/>
    </location>
</feature>
<name>A0ABP7SWH0_9BACT</name>
<feature type="transmembrane region" description="Helical" evidence="1">
    <location>
        <begin position="64"/>
        <end position="86"/>
    </location>
</feature>
<keyword evidence="3" id="KW-1185">Reference proteome</keyword>